<evidence type="ECO:0000259" key="4">
    <source>
        <dbReference type="Pfam" id="PF05670"/>
    </source>
</evidence>
<sequence>MVFYFTSSSVNSSAYTIYMGKDKYENEDLIKHGWPEDIWFHVDKLSSAHVYLRLHKGEKIEDIPKEVLMDCAHLVKANSIQEKKKIQMLPIIIHSTFLYKVLIQNANFFLYDLSFRQIKVSYNCKIHTSYKGVDLGRNFFIQHIYTHYVCMEPLTSFPQKHFRRTDKHTVVTQQNNYSEIEKNELQMTQYLDESQK</sequence>
<name>A0A8I3NW43_CANLF</name>
<comment type="similarity">
    <text evidence="1">Belongs to the CCDC25 family.</text>
</comment>
<protein>
    <recommendedName>
        <fullName evidence="2">Coiled-coil domain-containing protein 25</fullName>
    </recommendedName>
</protein>
<comment type="subunit">
    <text evidence="3">Interacts (via cytoplasmic region) with ILK.</text>
</comment>
<evidence type="ECO:0000256" key="3">
    <source>
        <dbReference type="ARBA" id="ARBA00024214"/>
    </source>
</evidence>
<evidence type="ECO:0000313" key="6">
    <source>
        <dbReference type="Proteomes" id="UP000805418"/>
    </source>
</evidence>
<dbReference type="Ensembl" id="ENSCAFT00845032846.1">
    <property type="protein sequence ID" value="ENSCAFP00845025709.1"/>
    <property type="gene ID" value="ENSCAFG00845018569.1"/>
</dbReference>
<dbReference type="PANTHER" id="PTHR13049">
    <property type="entry name" value="DUF814-RELATED"/>
    <property type="match status" value="1"/>
</dbReference>
<dbReference type="OrthoDB" id="200398at2759"/>
<dbReference type="PANTHER" id="PTHR13049:SF2">
    <property type="entry name" value="COILED-COIL DOMAIN-CONTAINING PROTEIN 25"/>
    <property type="match status" value="1"/>
</dbReference>
<keyword evidence="6" id="KW-1185">Reference proteome</keyword>
<proteinExistence type="inferred from homology"/>
<organism evidence="5 6">
    <name type="scientific">Canis lupus familiaris</name>
    <name type="common">Dog</name>
    <name type="synonym">Canis familiaris</name>
    <dbReference type="NCBI Taxonomy" id="9615"/>
    <lineage>
        <taxon>Eukaryota</taxon>
        <taxon>Metazoa</taxon>
        <taxon>Chordata</taxon>
        <taxon>Craniata</taxon>
        <taxon>Vertebrata</taxon>
        <taxon>Euteleostomi</taxon>
        <taxon>Mammalia</taxon>
        <taxon>Eutheria</taxon>
        <taxon>Laurasiatheria</taxon>
        <taxon>Carnivora</taxon>
        <taxon>Caniformia</taxon>
        <taxon>Canidae</taxon>
        <taxon>Canis</taxon>
    </lineage>
</organism>
<reference evidence="5" key="2">
    <citation type="submission" date="2025-08" db="UniProtKB">
        <authorList>
            <consortium name="Ensembl"/>
        </authorList>
    </citation>
    <scope>IDENTIFICATION</scope>
    <source>
        <strain evidence="5">Boxer</strain>
    </source>
</reference>
<evidence type="ECO:0000256" key="2">
    <source>
        <dbReference type="ARBA" id="ARBA00016700"/>
    </source>
</evidence>
<dbReference type="AlphaFoldDB" id="A0A8I3NW43"/>
<dbReference type="GeneTree" id="ENSGT00390000004380"/>
<reference evidence="5" key="1">
    <citation type="submission" date="2020-03" db="EMBL/GenBank/DDBJ databases">
        <title>Long-read based genome assembly of a Labrador retriever dog.</title>
        <authorList>
            <person name="Eory L."/>
            <person name="Zhang W."/>
            <person name="Schoenebeck J."/>
        </authorList>
    </citation>
    <scope>NUCLEOTIDE SEQUENCE [LARGE SCALE GENOMIC DNA]</scope>
    <source>
        <strain evidence="5">Labrador retriever</strain>
    </source>
</reference>
<feature type="domain" description="NFACT RNA-binding" evidence="4">
    <location>
        <begin position="1"/>
        <end position="92"/>
    </location>
</feature>
<dbReference type="InterPro" id="IPR008532">
    <property type="entry name" value="NFACT_RNA-bd"/>
</dbReference>
<evidence type="ECO:0000256" key="1">
    <source>
        <dbReference type="ARBA" id="ARBA00008998"/>
    </source>
</evidence>
<evidence type="ECO:0000313" key="5">
    <source>
        <dbReference type="Ensembl" id="ENSCAFP00845025709.1"/>
    </source>
</evidence>
<dbReference type="Proteomes" id="UP000805418">
    <property type="component" value="Chromosome 28"/>
</dbReference>
<reference evidence="5" key="3">
    <citation type="submission" date="2025-09" db="UniProtKB">
        <authorList>
            <consortium name="Ensembl"/>
        </authorList>
    </citation>
    <scope>IDENTIFICATION</scope>
    <source>
        <strain evidence="5">Boxer</strain>
    </source>
</reference>
<accession>A0A8I3NW43</accession>
<dbReference type="Pfam" id="PF05670">
    <property type="entry name" value="NFACT-R_1"/>
    <property type="match status" value="1"/>
</dbReference>
<dbReference type="InterPro" id="IPR039730">
    <property type="entry name" value="Jlp2/Ccd25"/>
</dbReference>